<feature type="region of interest" description="Disordered" evidence="6">
    <location>
        <begin position="28"/>
        <end position="99"/>
    </location>
</feature>
<evidence type="ECO:0000256" key="1">
    <source>
        <dbReference type="ARBA" id="ARBA00010546"/>
    </source>
</evidence>
<feature type="domain" description="GATOR1 complex protein NPRL3 C-terminal HTH" evidence="7">
    <location>
        <begin position="615"/>
        <end position="669"/>
    </location>
</feature>
<feature type="compositionally biased region" description="Acidic residues" evidence="6">
    <location>
        <begin position="51"/>
        <end position="66"/>
    </location>
</feature>
<protein>
    <recommendedName>
        <fullName evidence="2 5">Nitrogen permease regulator 3</fullName>
    </recommendedName>
    <alternativeName>
        <fullName evidence="4 5">Required for meiotic nuclear division protein 11</fullName>
    </alternativeName>
</protein>
<reference evidence="8 9" key="1">
    <citation type="submission" date="2015-07" db="EMBL/GenBank/DDBJ databases">
        <title>Comparative genomics of the Sigatoka disease complex on banana suggests a link between parallel evolutionary changes in Pseudocercospora fijiensis and Pseudocercospora eumusae and increased virulence on the banana host.</title>
        <authorList>
            <person name="Chang T.-C."/>
            <person name="Salvucci A."/>
            <person name="Crous P.W."/>
            <person name="Stergiopoulos I."/>
        </authorList>
    </citation>
    <scope>NUCLEOTIDE SEQUENCE [LARGE SCALE GENOMIC DNA]</scope>
    <source>
        <strain evidence="8 9">CBS 116634</strain>
    </source>
</reference>
<comment type="function">
    <text evidence="3 5">Mediates inactivation of the TORC1 complex in response to amino acid starvation. Required for meiotic nuclear division.</text>
</comment>
<sequence>MWHMAPAKHAPNGSGLVAVLLITRSRPGPKLVFHYPEPPYLPPRRRRRDDPDSDDSPDSEDDEDEKASEVTAKDNNPVTAPMKGNRYVLPDKANPDLKHGNIIDEPSKVLGHSVESLEKVLSPGRWSDRKKFEINLDGLTFLGHPIYAAEHGLWGPKQPGNSALKALQKSGSKDSQDALDLDLDFDSLDLTSPKPPCTNHRPDDDFTHAPDSLDSQSELPFGTSVETTSSANSGSQIEQINMFQVVFVTRGAGPPAQKEAKSIYSDVVKRLNEALEYCQRQADYVARESRRLLAMRSKQKDDQSIDGANLGQRMVEGSELAWALKEVYEKISAGVVAGIRLNGMDMSLYLESSAEHPSFKNGELGPLSALLLLEPKEILLRELGHPDASLLATFIRECTPAKNLTKKALHLNISLDEVLYMSSHLVKWRKARVLSQPLNARNTYVVSPDAPLHDLEQHISAYHKLFPTLPNLPNMLKVLSGRPIKYGLLIPSRDHRTAYMDILSYLVRHGFVVQLRTYGWLKISKGILERAKPRELPPTRTPVAIRSLLSPRSRAVDDDAVSVTSDRTAVASASTISSRDGKRLSSGTQVPMSDLSKPKHEFSIVLKPAEPSDAEAKLLIALRATFHDGDMKDYFDTLLKHFDGEHAFEEIAAREGLKRARVEEWLAELVANDYLITVRYI</sequence>
<dbReference type="GO" id="GO:0038202">
    <property type="term" value="P:TORC1 signaling"/>
    <property type="evidence" value="ECO:0007669"/>
    <property type="project" value="TreeGrafter"/>
</dbReference>
<evidence type="ECO:0000259" key="7">
    <source>
        <dbReference type="Pfam" id="PF24064"/>
    </source>
</evidence>
<name>A0A139IJ01_9PEZI</name>
<proteinExistence type="inferred from homology"/>
<accession>A0A139IJ01</accession>
<evidence type="ECO:0000256" key="3">
    <source>
        <dbReference type="ARBA" id="ARBA00025376"/>
    </source>
</evidence>
<dbReference type="InterPro" id="IPR056603">
    <property type="entry name" value="HTH_NPRL3"/>
</dbReference>
<evidence type="ECO:0000313" key="8">
    <source>
        <dbReference type="EMBL" id="KXT14615.1"/>
    </source>
</evidence>
<keyword evidence="5" id="KW-0732">Signal</keyword>
<dbReference type="Proteomes" id="UP000073492">
    <property type="component" value="Unassembled WGS sequence"/>
</dbReference>
<dbReference type="GO" id="GO:1990130">
    <property type="term" value="C:GATOR1 complex"/>
    <property type="evidence" value="ECO:0007669"/>
    <property type="project" value="TreeGrafter"/>
</dbReference>
<dbReference type="Pfam" id="PF24064">
    <property type="entry name" value="HTH_NPRL3"/>
    <property type="match status" value="1"/>
</dbReference>
<comment type="caution">
    <text evidence="8">The sequence shown here is derived from an EMBL/GenBank/DDBJ whole genome shotgun (WGS) entry which is preliminary data.</text>
</comment>
<dbReference type="Pfam" id="PF03666">
    <property type="entry name" value="NPR3"/>
    <property type="match status" value="2"/>
</dbReference>
<dbReference type="PANTHER" id="PTHR13153">
    <property type="entry name" value="CGTHBA PROTEIN -14 GENE PROTEIN"/>
    <property type="match status" value="1"/>
</dbReference>
<dbReference type="OrthoDB" id="434783at2759"/>
<comment type="similarity">
    <text evidence="1 5">Belongs to the NPR3 family.</text>
</comment>
<feature type="region of interest" description="Disordered" evidence="6">
    <location>
        <begin position="190"/>
        <end position="233"/>
    </location>
</feature>
<evidence type="ECO:0000256" key="6">
    <source>
        <dbReference type="SAM" id="MobiDB-lite"/>
    </source>
</evidence>
<evidence type="ECO:0000256" key="2">
    <source>
        <dbReference type="ARBA" id="ARBA00017880"/>
    </source>
</evidence>
<evidence type="ECO:0000313" key="9">
    <source>
        <dbReference type="Proteomes" id="UP000073492"/>
    </source>
</evidence>
<dbReference type="GO" id="GO:0051321">
    <property type="term" value="P:meiotic cell cycle"/>
    <property type="evidence" value="ECO:0007669"/>
    <property type="project" value="UniProtKB-UniRule"/>
</dbReference>
<organism evidence="8 9">
    <name type="scientific">Pseudocercospora musae</name>
    <dbReference type="NCBI Taxonomy" id="113226"/>
    <lineage>
        <taxon>Eukaryota</taxon>
        <taxon>Fungi</taxon>
        <taxon>Dikarya</taxon>
        <taxon>Ascomycota</taxon>
        <taxon>Pezizomycotina</taxon>
        <taxon>Dothideomycetes</taxon>
        <taxon>Dothideomycetidae</taxon>
        <taxon>Mycosphaerellales</taxon>
        <taxon>Mycosphaerellaceae</taxon>
        <taxon>Pseudocercospora</taxon>
    </lineage>
</organism>
<comment type="subcellular location">
    <subcellularLocation>
        <location evidence="5">Vacuole membrane</location>
        <topology evidence="5">Peripheral membrane protein</topology>
    </subcellularLocation>
</comment>
<feature type="compositionally biased region" description="Polar residues" evidence="6">
    <location>
        <begin position="213"/>
        <end position="233"/>
    </location>
</feature>
<dbReference type="AlphaFoldDB" id="A0A139IJ01"/>
<keyword evidence="5" id="KW-0469">Meiosis</keyword>
<dbReference type="GO" id="GO:0034198">
    <property type="term" value="P:cellular response to amino acid starvation"/>
    <property type="evidence" value="ECO:0007669"/>
    <property type="project" value="TreeGrafter"/>
</dbReference>
<dbReference type="InterPro" id="IPR005365">
    <property type="entry name" value="Npr3"/>
</dbReference>
<dbReference type="STRING" id="113226.A0A139IJ01"/>
<dbReference type="EMBL" id="LFZO01000078">
    <property type="protein sequence ID" value="KXT14615.1"/>
    <property type="molecule type" value="Genomic_DNA"/>
</dbReference>
<dbReference type="GO" id="GO:0010508">
    <property type="term" value="P:positive regulation of autophagy"/>
    <property type="evidence" value="ECO:0007669"/>
    <property type="project" value="TreeGrafter"/>
</dbReference>
<keyword evidence="9" id="KW-1185">Reference proteome</keyword>
<evidence type="ECO:0000256" key="5">
    <source>
        <dbReference type="RuleBase" id="RU368069"/>
    </source>
</evidence>
<dbReference type="PANTHER" id="PTHR13153:SF5">
    <property type="entry name" value="GATOR COMPLEX PROTEIN NPRL3"/>
    <property type="match status" value="1"/>
</dbReference>
<evidence type="ECO:0000256" key="4">
    <source>
        <dbReference type="ARBA" id="ARBA00030028"/>
    </source>
</evidence>
<dbReference type="GO" id="GO:0005774">
    <property type="term" value="C:vacuolar membrane"/>
    <property type="evidence" value="ECO:0007669"/>
    <property type="project" value="UniProtKB-SubCell"/>
</dbReference>
<dbReference type="GO" id="GO:1904262">
    <property type="term" value="P:negative regulation of TORC1 signaling"/>
    <property type="evidence" value="ECO:0007669"/>
    <property type="project" value="TreeGrafter"/>
</dbReference>
<gene>
    <name evidence="8" type="ORF">AC579_3655</name>
</gene>